<dbReference type="OrthoDB" id="10311048at2759"/>
<gene>
    <name evidence="2" type="ORF">SCHCODRAFT_12255</name>
</gene>
<dbReference type="Proteomes" id="UP000007431">
    <property type="component" value="Unassembled WGS sequence"/>
</dbReference>
<dbReference type="AlphaFoldDB" id="D8QJ46"/>
<feature type="compositionally biased region" description="Polar residues" evidence="1">
    <location>
        <begin position="1"/>
        <end position="12"/>
    </location>
</feature>
<proteinExistence type="predicted"/>
<name>D8QJ46_SCHCM</name>
<protein>
    <submittedName>
        <fullName evidence="2">Uncharacterized protein</fullName>
    </submittedName>
</protein>
<dbReference type="STRING" id="578458.D8QJ46"/>
<dbReference type="KEGG" id="scm:SCHCO_01253654"/>
<accession>D8QJ46</accession>
<dbReference type="OMA" id="APSYDYK"/>
<evidence type="ECO:0000313" key="3">
    <source>
        <dbReference type="Proteomes" id="UP000007431"/>
    </source>
</evidence>
<dbReference type="EMBL" id="GL377314">
    <property type="protein sequence ID" value="EFI92018.1"/>
    <property type="molecule type" value="Genomic_DNA"/>
</dbReference>
<dbReference type="InParanoid" id="D8QJ46"/>
<keyword evidence="3" id="KW-1185">Reference proteome</keyword>
<feature type="region of interest" description="Disordered" evidence="1">
    <location>
        <begin position="1"/>
        <end position="29"/>
    </location>
</feature>
<dbReference type="GeneID" id="9593110"/>
<feature type="compositionally biased region" description="Polar residues" evidence="1">
    <location>
        <begin position="131"/>
        <end position="153"/>
    </location>
</feature>
<evidence type="ECO:0000256" key="1">
    <source>
        <dbReference type="SAM" id="MobiDB-lite"/>
    </source>
</evidence>
<feature type="region of interest" description="Disordered" evidence="1">
    <location>
        <begin position="130"/>
        <end position="153"/>
    </location>
</feature>
<feature type="region of interest" description="Disordered" evidence="1">
    <location>
        <begin position="206"/>
        <end position="260"/>
    </location>
</feature>
<organism evidence="3">
    <name type="scientific">Schizophyllum commune (strain H4-8 / FGSC 9210)</name>
    <name type="common">Split gill fungus</name>
    <dbReference type="NCBI Taxonomy" id="578458"/>
    <lineage>
        <taxon>Eukaryota</taxon>
        <taxon>Fungi</taxon>
        <taxon>Dikarya</taxon>
        <taxon>Basidiomycota</taxon>
        <taxon>Agaricomycotina</taxon>
        <taxon>Agaricomycetes</taxon>
        <taxon>Agaricomycetidae</taxon>
        <taxon>Agaricales</taxon>
        <taxon>Schizophyllaceae</taxon>
        <taxon>Schizophyllum</taxon>
    </lineage>
</organism>
<dbReference type="HOGENOM" id="CLU_752620_0_0_1"/>
<evidence type="ECO:0000313" key="2">
    <source>
        <dbReference type="EMBL" id="EFI92018.1"/>
    </source>
</evidence>
<sequence length="368" mass="39924">MLSATRGHSSSPEGPYPPQYMSASTSPVTTPSTYGYRTPAYPTSSYDYFSVPAAHHSYVTYAENCDSRYDARQAYDPRQVCDDRSWGTGARASSGYDRASYTDGSSRHSLSYIAPAYRTAEPRREILPSLASYSGAPSPTSTDSAGSSPTTPAFPYTNNTALVAHGMLPTADDYGKAPVSVEQQSVSDYQKAAVAAYPGYAMYDQPSPAYEKHSQTYDQRSPAYDQASPAYDQPSPTYDKPAPAYDQPSPAYEEPTASGVAVPDTRAAIVLPPLEGRAYQPRSTSAAYTQRIEYMNSDRAQYAPSMDRGLPGMLPAMDRGLPPLERGMPAMDRASAYECGRTGYSHSYDMSWKTEGSTRGRLVGAYAQ</sequence>
<dbReference type="VEuPathDB" id="FungiDB:SCHCODRAFT_01253654"/>
<reference evidence="2 3" key="1">
    <citation type="journal article" date="2010" name="Nat. Biotechnol.">
        <title>Genome sequence of the model mushroom Schizophyllum commune.</title>
        <authorList>
            <person name="Ohm R.A."/>
            <person name="de Jong J.F."/>
            <person name="Lugones L.G."/>
            <person name="Aerts A."/>
            <person name="Kothe E."/>
            <person name="Stajich J.E."/>
            <person name="de Vries R.P."/>
            <person name="Record E."/>
            <person name="Levasseur A."/>
            <person name="Baker S.E."/>
            <person name="Bartholomew K.A."/>
            <person name="Coutinho P.M."/>
            <person name="Erdmann S."/>
            <person name="Fowler T.J."/>
            <person name="Gathman A.C."/>
            <person name="Lombard V."/>
            <person name="Henrissat B."/>
            <person name="Knabe N."/>
            <person name="Kuees U."/>
            <person name="Lilly W.W."/>
            <person name="Lindquist E."/>
            <person name="Lucas S."/>
            <person name="Magnuson J.K."/>
            <person name="Piumi F."/>
            <person name="Raudaskoski M."/>
            <person name="Salamov A."/>
            <person name="Schmutz J."/>
            <person name="Schwarze F.W.M.R."/>
            <person name="vanKuyk P.A."/>
            <person name="Horton J.S."/>
            <person name="Grigoriev I.V."/>
            <person name="Woesten H.A.B."/>
        </authorList>
    </citation>
    <scope>NUCLEOTIDE SEQUENCE [LARGE SCALE GENOMIC DNA]</scope>
    <source>
        <strain evidence="3">H4-8 / FGSC 9210</strain>
    </source>
</reference>
<feature type="region of interest" description="Disordered" evidence="1">
    <location>
        <begin position="80"/>
        <end position="106"/>
    </location>
</feature>